<dbReference type="Proteomes" id="UP000306585">
    <property type="component" value="Unassembled WGS sequence"/>
</dbReference>
<organism evidence="2 3">
    <name type="scientific">Mariprofundus erugo</name>
    <dbReference type="NCBI Taxonomy" id="2528639"/>
    <lineage>
        <taxon>Bacteria</taxon>
        <taxon>Pseudomonadati</taxon>
        <taxon>Pseudomonadota</taxon>
        <taxon>Candidatius Mariprofundia</taxon>
        <taxon>Mariprofundales</taxon>
        <taxon>Mariprofundaceae</taxon>
        <taxon>Mariprofundus</taxon>
    </lineage>
</organism>
<name>A0A5R9GQY0_9PROT</name>
<dbReference type="RefSeq" id="WP_138238285.1">
    <property type="nucleotide sequence ID" value="NZ_VBRY01000002.1"/>
</dbReference>
<reference evidence="2 3" key="1">
    <citation type="journal article" date="2019" name="Appl. Environ. Microbiol.">
        <title>Environmental Evidence and Genomic Insight of Iron-oxidizing Bacteria Preference Towards More Corrosion Resistant Stainless Steel at Higher Salinities.</title>
        <authorList>
            <person name="Garrison C.E."/>
            <person name="Price K.A."/>
            <person name="Field E.K."/>
        </authorList>
    </citation>
    <scope>NUCLEOTIDE SEQUENCE [LARGE SCALE GENOMIC DNA]</scope>
    <source>
        <strain evidence="2 3">P3</strain>
    </source>
</reference>
<proteinExistence type="predicted"/>
<protein>
    <submittedName>
        <fullName evidence="2">Uncharacterized protein</fullName>
    </submittedName>
</protein>
<keyword evidence="3" id="KW-1185">Reference proteome</keyword>
<evidence type="ECO:0000313" key="3">
    <source>
        <dbReference type="Proteomes" id="UP000306585"/>
    </source>
</evidence>
<feature type="region of interest" description="Disordered" evidence="1">
    <location>
        <begin position="42"/>
        <end position="63"/>
    </location>
</feature>
<evidence type="ECO:0000256" key="1">
    <source>
        <dbReference type="SAM" id="MobiDB-lite"/>
    </source>
</evidence>
<dbReference type="EMBL" id="VBRY01000002">
    <property type="protein sequence ID" value="TLS68666.1"/>
    <property type="molecule type" value="Genomic_DNA"/>
</dbReference>
<sequence length="100" mass="10620">MSLTLGFVMRFDSYPPAVAVQPLVSGLQPAQAQLREPVIDVQPVSKSSDASADGSGLRNDLRGGHAYQDFASSQPLTYTRRGEGAFSPFSASGRTVDLFA</sequence>
<gene>
    <name evidence="2" type="ORF">FEF65_02890</name>
</gene>
<accession>A0A5R9GQY0</accession>
<dbReference type="AlphaFoldDB" id="A0A5R9GQY0"/>
<comment type="caution">
    <text evidence="2">The sequence shown here is derived from an EMBL/GenBank/DDBJ whole genome shotgun (WGS) entry which is preliminary data.</text>
</comment>
<feature type="compositionally biased region" description="Low complexity" evidence="1">
    <location>
        <begin position="47"/>
        <end position="56"/>
    </location>
</feature>
<evidence type="ECO:0000313" key="2">
    <source>
        <dbReference type="EMBL" id="TLS68666.1"/>
    </source>
</evidence>